<dbReference type="RefSeq" id="WP_256614953.1">
    <property type="nucleotide sequence ID" value="NZ_JANIBK010000035.1"/>
</dbReference>
<feature type="domain" description="Pirin C-terminal" evidence="4">
    <location>
        <begin position="188"/>
        <end position="289"/>
    </location>
</feature>
<dbReference type="CDD" id="cd02247">
    <property type="entry name" value="cupin_pirin_C"/>
    <property type="match status" value="1"/>
</dbReference>
<comment type="similarity">
    <text evidence="1 2">Belongs to the pirin family.</text>
</comment>
<dbReference type="SUPFAM" id="SSF51182">
    <property type="entry name" value="RmlC-like cupins"/>
    <property type="match status" value="1"/>
</dbReference>
<dbReference type="EMBL" id="JANIBK010000035">
    <property type="protein sequence ID" value="MCQ8128562.1"/>
    <property type="molecule type" value="Genomic_DNA"/>
</dbReference>
<evidence type="ECO:0000313" key="5">
    <source>
        <dbReference type="EMBL" id="MCQ8128562.1"/>
    </source>
</evidence>
<dbReference type="PANTHER" id="PTHR13903">
    <property type="entry name" value="PIRIN-RELATED"/>
    <property type="match status" value="1"/>
</dbReference>
<protein>
    <submittedName>
        <fullName evidence="5">Pirin family protein</fullName>
    </submittedName>
</protein>
<dbReference type="PANTHER" id="PTHR13903:SF8">
    <property type="entry name" value="PIRIN"/>
    <property type="match status" value="1"/>
</dbReference>
<dbReference type="InterPro" id="IPR014710">
    <property type="entry name" value="RmlC-like_jellyroll"/>
</dbReference>
<dbReference type="InterPro" id="IPR003829">
    <property type="entry name" value="Pirin_N_dom"/>
</dbReference>
<proteinExistence type="inferred from homology"/>
<gene>
    <name evidence="5" type="ORF">NP596_08830</name>
</gene>
<evidence type="ECO:0000256" key="1">
    <source>
        <dbReference type="ARBA" id="ARBA00008416"/>
    </source>
</evidence>
<feature type="domain" description="Pirin N-terminal" evidence="3">
    <location>
        <begin position="35"/>
        <end position="132"/>
    </location>
</feature>
<evidence type="ECO:0000256" key="2">
    <source>
        <dbReference type="RuleBase" id="RU003457"/>
    </source>
</evidence>
<dbReference type="Gene3D" id="2.60.120.10">
    <property type="entry name" value="Jelly Rolls"/>
    <property type="match status" value="2"/>
</dbReference>
<evidence type="ECO:0000313" key="6">
    <source>
        <dbReference type="Proteomes" id="UP001524586"/>
    </source>
</evidence>
<dbReference type="CDD" id="cd02909">
    <property type="entry name" value="cupin_pirin_N"/>
    <property type="match status" value="1"/>
</dbReference>
<sequence length="307" mass="33222">MNTSQPIADTVLNSRAIEQQLIGQVTSDGAGVKLTRLFGPALQQRLDPFLMLDAFGSDSPRDYIAGFPDHPHRGFETMTYLIAGRMRHSDNAGHQGLLEAGGIQWMTAGRGIIHSEMPEQQDGLLEGFQLWINLPADAKMQPAAYRDVNRRQLPELVTADAVAVRVIAGISHGLAGAIQRPVTEPTILDIHMPAGSGFSQRLPAANTAFFAVYRGEVAVDGQAVALGRLAVLTNDPEADGVRMRAQQESRILLVSGVPLRQAIVQHGPFVMNTPAQIQQAIEDYRTGRLTSARPETPFTDPTGANHP</sequence>
<dbReference type="InterPro" id="IPR012093">
    <property type="entry name" value="Pirin"/>
</dbReference>
<evidence type="ECO:0000259" key="4">
    <source>
        <dbReference type="Pfam" id="PF05726"/>
    </source>
</evidence>
<reference evidence="5 6" key="1">
    <citation type="submission" date="2022-07" db="EMBL/GenBank/DDBJ databases">
        <title>Methylomonas rivi sp. nov., Methylomonas rosea sp. nov., Methylomonas aureus sp. nov. and Methylomonas subterranea sp. nov., four novel methanotrophs isolated from a freshwater creek and the deep terrestrial subsurface.</title>
        <authorList>
            <person name="Abin C."/>
            <person name="Sankaranarayanan K."/>
            <person name="Garner C."/>
            <person name="Sindelar R."/>
            <person name="Kotary K."/>
            <person name="Garner R."/>
            <person name="Barclay S."/>
            <person name="Lawson P."/>
            <person name="Krumholz L."/>
        </authorList>
    </citation>
    <scope>NUCLEOTIDE SEQUENCE [LARGE SCALE GENOMIC DNA]</scope>
    <source>
        <strain evidence="5 6">WSC-6</strain>
    </source>
</reference>
<dbReference type="InterPro" id="IPR008778">
    <property type="entry name" value="Pirin_C_dom"/>
</dbReference>
<keyword evidence="6" id="KW-1185">Reference proteome</keyword>
<comment type="caution">
    <text evidence="5">The sequence shown here is derived from an EMBL/GenBank/DDBJ whole genome shotgun (WGS) entry which is preliminary data.</text>
</comment>
<accession>A0ABT1U451</accession>
<name>A0ABT1U451_9GAMM</name>
<dbReference type="Pfam" id="PF02678">
    <property type="entry name" value="Pirin"/>
    <property type="match status" value="1"/>
</dbReference>
<dbReference type="Proteomes" id="UP001524586">
    <property type="component" value="Unassembled WGS sequence"/>
</dbReference>
<dbReference type="InterPro" id="IPR011051">
    <property type="entry name" value="RmlC_Cupin_sf"/>
</dbReference>
<dbReference type="Pfam" id="PF05726">
    <property type="entry name" value="Pirin_C"/>
    <property type="match status" value="1"/>
</dbReference>
<evidence type="ECO:0000259" key="3">
    <source>
        <dbReference type="Pfam" id="PF02678"/>
    </source>
</evidence>
<dbReference type="PIRSF" id="PIRSF006232">
    <property type="entry name" value="Pirin"/>
    <property type="match status" value="1"/>
</dbReference>
<organism evidence="5 6">
    <name type="scientific">Methylomonas rivi</name>
    <dbReference type="NCBI Taxonomy" id="2952226"/>
    <lineage>
        <taxon>Bacteria</taxon>
        <taxon>Pseudomonadati</taxon>
        <taxon>Pseudomonadota</taxon>
        <taxon>Gammaproteobacteria</taxon>
        <taxon>Methylococcales</taxon>
        <taxon>Methylococcaceae</taxon>
        <taxon>Methylomonas</taxon>
    </lineage>
</organism>